<feature type="non-terminal residue" evidence="2">
    <location>
        <position position="99"/>
    </location>
</feature>
<keyword evidence="3" id="KW-1185">Reference proteome</keyword>
<evidence type="ECO:0000259" key="1">
    <source>
        <dbReference type="Pfam" id="PF01431"/>
    </source>
</evidence>
<dbReference type="GO" id="GO:0004222">
    <property type="term" value="F:metalloendopeptidase activity"/>
    <property type="evidence" value="ECO:0007669"/>
    <property type="project" value="InterPro"/>
</dbReference>
<dbReference type="PROSITE" id="PS51885">
    <property type="entry name" value="NEPRILYSIN"/>
    <property type="match status" value="1"/>
</dbReference>
<dbReference type="EMBL" id="BTRK01000005">
    <property type="protein sequence ID" value="GMR55134.1"/>
    <property type="molecule type" value="Genomic_DNA"/>
</dbReference>
<dbReference type="InterPro" id="IPR018497">
    <property type="entry name" value="Peptidase_M13_C"/>
</dbReference>
<proteinExistence type="predicted"/>
<dbReference type="InterPro" id="IPR024079">
    <property type="entry name" value="MetalloPept_cat_dom_sf"/>
</dbReference>
<feature type="non-terminal residue" evidence="2">
    <location>
        <position position="1"/>
    </location>
</feature>
<dbReference type="AlphaFoldDB" id="A0AAN5D3V2"/>
<name>A0AAN5D3V2_9BILA</name>
<dbReference type="InterPro" id="IPR000718">
    <property type="entry name" value="Peptidase_M13"/>
</dbReference>
<reference evidence="3" key="1">
    <citation type="submission" date="2022-10" db="EMBL/GenBank/DDBJ databases">
        <title>Genome assembly of Pristionchus species.</title>
        <authorList>
            <person name="Yoshida K."/>
            <person name="Sommer R.J."/>
        </authorList>
    </citation>
    <scope>NUCLEOTIDE SEQUENCE [LARGE SCALE GENOMIC DNA]</scope>
    <source>
        <strain evidence="3">RS5460</strain>
    </source>
</reference>
<organism evidence="2 3">
    <name type="scientific">Pristionchus mayeri</name>
    <dbReference type="NCBI Taxonomy" id="1317129"/>
    <lineage>
        <taxon>Eukaryota</taxon>
        <taxon>Metazoa</taxon>
        <taxon>Ecdysozoa</taxon>
        <taxon>Nematoda</taxon>
        <taxon>Chromadorea</taxon>
        <taxon>Rhabditida</taxon>
        <taxon>Rhabditina</taxon>
        <taxon>Diplogasteromorpha</taxon>
        <taxon>Diplogasteroidea</taxon>
        <taxon>Neodiplogasteridae</taxon>
        <taxon>Pristionchus</taxon>
    </lineage>
</organism>
<dbReference type="Pfam" id="PF01431">
    <property type="entry name" value="Peptidase_M13"/>
    <property type="match status" value="1"/>
</dbReference>
<dbReference type="GO" id="GO:0006508">
    <property type="term" value="P:proteolysis"/>
    <property type="evidence" value="ECO:0007669"/>
    <property type="project" value="InterPro"/>
</dbReference>
<feature type="domain" description="Peptidase M13 C-terminal" evidence="1">
    <location>
        <begin position="2"/>
        <end position="58"/>
    </location>
</feature>
<dbReference type="SUPFAM" id="SSF55486">
    <property type="entry name" value="Metalloproteases ('zincins'), catalytic domain"/>
    <property type="match status" value="1"/>
</dbReference>
<comment type="caution">
    <text evidence="2">The sequence shown here is derived from an EMBL/GenBank/DDBJ whole genome shotgun (WGS) entry which is preliminary data.</text>
</comment>
<gene>
    <name evidence="2" type="ORF">PMAYCL1PPCAC_25329</name>
</gene>
<sequence length="99" mass="11197">AFFYLLAIEFCEVVKEVENHTDTHSLTRVRVNGIVTQMPEFARAFSCSRGQRMLAKKQIPSLGVIFPGKDVLPIRPRLHGIHRLILRASKNVLSINSVI</sequence>
<evidence type="ECO:0000313" key="3">
    <source>
        <dbReference type="Proteomes" id="UP001328107"/>
    </source>
</evidence>
<dbReference type="Proteomes" id="UP001328107">
    <property type="component" value="Unassembled WGS sequence"/>
</dbReference>
<accession>A0AAN5D3V2</accession>
<evidence type="ECO:0000313" key="2">
    <source>
        <dbReference type="EMBL" id="GMR55134.1"/>
    </source>
</evidence>
<protein>
    <recommendedName>
        <fullName evidence="1">Peptidase M13 C-terminal domain-containing protein</fullName>
    </recommendedName>
</protein>
<dbReference type="Gene3D" id="3.40.390.10">
    <property type="entry name" value="Collagenase (Catalytic Domain)"/>
    <property type="match status" value="1"/>
</dbReference>